<dbReference type="GO" id="GO:0006357">
    <property type="term" value="P:regulation of transcription by RNA polymerase II"/>
    <property type="evidence" value="ECO:0007669"/>
    <property type="project" value="TreeGrafter"/>
</dbReference>
<dbReference type="AlphaFoldDB" id="A0A1Y1ZCH8"/>
<evidence type="ECO:0000256" key="2">
    <source>
        <dbReference type="ARBA" id="ARBA00022723"/>
    </source>
</evidence>
<comment type="caution">
    <text evidence="5">The sequence shown here is derived from an EMBL/GenBank/DDBJ whole genome shotgun (WGS) entry which is preliminary data.</text>
</comment>
<keyword evidence="2" id="KW-0479">Metal-binding</keyword>
<dbReference type="GO" id="GO:0032454">
    <property type="term" value="F:histone H3K9 demethylase activity"/>
    <property type="evidence" value="ECO:0007669"/>
    <property type="project" value="InterPro"/>
</dbReference>
<dbReference type="GO" id="GO:0046872">
    <property type="term" value="F:metal ion binding"/>
    <property type="evidence" value="ECO:0007669"/>
    <property type="project" value="UniProtKB-KW"/>
</dbReference>
<dbReference type="GO" id="GO:0003712">
    <property type="term" value="F:transcription coregulator activity"/>
    <property type="evidence" value="ECO:0007669"/>
    <property type="project" value="TreeGrafter"/>
</dbReference>
<evidence type="ECO:0000256" key="1">
    <source>
        <dbReference type="ARBA" id="ARBA00004123"/>
    </source>
</evidence>
<comment type="subcellular location">
    <subcellularLocation>
        <location evidence="1">Nucleus</location>
    </subcellularLocation>
</comment>
<dbReference type="Pfam" id="PF02373">
    <property type="entry name" value="JmjC"/>
    <property type="match status" value="1"/>
</dbReference>
<dbReference type="Gene3D" id="2.60.120.650">
    <property type="entry name" value="Cupin"/>
    <property type="match status" value="1"/>
</dbReference>
<dbReference type="SMART" id="SM00558">
    <property type="entry name" value="JmjC"/>
    <property type="match status" value="1"/>
</dbReference>
<reference evidence="5 6" key="1">
    <citation type="submission" date="2016-07" db="EMBL/GenBank/DDBJ databases">
        <title>Pervasive Adenine N6-methylation of Active Genes in Fungi.</title>
        <authorList>
            <consortium name="DOE Joint Genome Institute"/>
            <person name="Mondo S.J."/>
            <person name="Dannebaum R.O."/>
            <person name="Kuo R.C."/>
            <person name="Labutti K."/>
            <person name="Haridas S."/>
            <person name="Kuo A."/>
            <person name="Salamov A."/>
            <person name="Ahrendt S.R."/>
            <person name="Lipzen A."/>
            <person name="Sullivan W."/>
            <person name="Andreopoulos W.B."/>
            <person name="Clum A."/>
            <person name="Lindquist E."/>
            <person name="Daum C."/>
            <person name="Ramamoorthy G.K."/>
            <person name="Gryganskyi A."/>
            <person name="Culley D."/>
            <person name="Magnuson J.K."/>
            <person name="James T.Y."/>
            <person name="O'Malley M.A."/>
            <person name="Stajich J.E."/>
            <person name="Spatafora J.W."/>
            <person name="Visel A."/>
            <person name="Grigoriev I.V."/>
        </authorList>
    </citation>
    <scope>NUCLEOTIDE SEQUENCE [LARGE SCALE GENOMIC DNA]</scope>
    <source>
        <strain evidence="5 6">CBS 931.73</strain>
    </source>
</reference>
<dbReference type="EMBL" id="MCFE01000004">
    <property type="protein sequence ID" value="ORY07972.1"/>
    <property type="molecule type" value="Genomic_DNA"/>
</dbReference>
<evidence type="ECO:0000313" key="6">
    <source>
        <dbReference type="Proteomes" id="UP000193498"/>
    </source>
</evidence>
<proteinExistence type="predicted"/>
<organism evidence="5 6">
    <name type="scientific">Basidiobolus meristosporus CBS 931.73</name>
    <dbReference type="NCBI Taxonomy" id="1314790"/>
    <lineage>
        <taxon>Eukaryota</taxon>
        <taxon>Fungi</taxon>
        <taxon>Fungi incertae sedis</taxon>
        <taxon>Zoopagomycota</taxon>
        <taxon>Entomophthoromycotina</taxon>
        <taxon>Basidiobolomycetes</taxon>
        <taxon>Basidiobolales</taxon>
        <taxon>Basidiobolaceae</taxon>
        <taxon>Basidiobolus</taxon>
    </lineage>
</organism>
<evidence type="ECO:0000256" key="3">
    <source>
        <dbReference type="ARBA" id="ARBA00023242"/>
    </source>
</evidence>
<evidence type="ECO:0000259" key="4">
    <source>
        <dbReference type="PROSITE" id="PS51184"/>
    </source>
</evidence>
<accession>A0A1Y1ZCH8</accession>
<dbReference type="GO" id="GO:0000118">
    <property type="term" value="C:histone deacetylase complex"/>
    <property type="evidence" value="ECO:0007669"/>
    <property type="project" value="TreeGrafter"/>
</dbReference>
<dbReference type="GO" id="GO:0031490">
    <property type="term" value="F:chromatin DNA binding"/>
    <property type="evidence" value="ECO:0007669"/>
    <property type="project" value="TreeGrafter"/>
</dbReference>
<dbReference type="Proteomes" id="UP000193498">
    <property type="component" value="Unassembled WGS sequence"/>
</dbReference>
<dbReference type="GO" id="GO:0000785">
    <property type="term" value="C:chromatin"/>
    <property type="evidence" value="ECO:0007669"/>
    <property type="project" value="TreeGrafter"/>
</dbReference>
<keyword evidence="3" id="KW-0539">Nucleus</keyword>
<protein>
    <submittedName>
        <fullName evidence="5">Clavaminate synthase-like protein</fullName>
    </submittedName>
</protein>
<sequence>MIRISRVNLEELQHLRNQILSNIHPADEIKDSAEQLRDYLCADYGNASLEDFQEKWRKGEAVVIQNVLPNLRLDWSPDYFIKHHGDEKADMVDCTSGCMIMDMTVGDFFRGFDSTNHGEDRLIMRIKDWPSDMDFKDKFPEHFVDFMKALPFREYTQRRGILNLASRLPATVVPPDLGPKMYIAYGSDDGEEGVGTTPLHLDMADAVNLMVYKSPMSRQEGNNDILPERDVSSTKEAGAVWDIFHFQDLPKIRQFLSEYAFEIGQPIDDPIHDQIFYLNKPMRQRLFEQYGVRGWRIHQNPGDVVFIPAGCAHQVCNYQNCIKVAMDFVSPESVTKCATLTREFRLLSQGHRRRQDLLQLESILYHSWANSDLVTNNTGGPCK</sequence>
<dbReference type="PANTHER" id="PTHR12549:SF38">
    <property type="entry name" value="JMJC DOMAIN-CONTAINING HISTONE DEMETHYLASE 2, ISOFORM A"/>
    <property type="match status" value="1"/>
</dbReference>
<dbReference type="OrthoDB" id="1667110at2759"/>
<dbReference type="SUPFAM" id="SSF51197">
    <property type="entry name" value="Clavaminate synthase-like"/>
    <property type="match status" value="1"/>
</dbReference>
<evidence type="ECO:0000313" key="5">
    <source>
        <dbReference type="EMBL" id="ORY07972.1"/>
    </source>
</evidence>
<dbReference type="InterPro" id="IPR045109">
    <property type="entry name" value="LSDs-like"/>
</dbReference>
<dbReference type="PROSITE" id="PS51184">
    <property type="entry name" value="JMJC"/>
    <property type="match status" value="1"/>
</dbReference>
<dbReference type="InParanoid" id="A0A1Y1ZCH8"/>
<feature type="domain" description="JmjC" evidence="4">
    <location>
        <begin position="157"/>
        <end position="345"/>
    </location>
</feature>
<dbReference type="InterPro" id="IPR003347">
    <property type="entry name" value="JmjC_dom"/>
</dbReference>
<gene>
    <name evidence="5" type="ORF">K493DRAFT_201579</name>
</gene>
<dbReference type="STRING" id="1314790.A0A1Y1ZCH8"/>
<dbReference type="PANTHER" id="PTHR12549">
    <property type="entry name" value="JMJC DOMAIN-CONTAINING HISTONE DEMETHYLATION PROTEIN"/>
    <property type="match status" value="1"/>
</dbReference>
<name>A0A1Y1ZCH8_9FUNG</name>
<keyword evidence="6" id="KW-1185">Reference proteome</keyword>